<keyword evidence="2" id="KW-1185">Reference proteome</keyword>
<proteinExistence type="predicted"/>
<dbReference type="AlphaFoldDB" id="A0A016UHC3"/>
<reference evidence="2" key="1">
    <citation type="journal article" date="2015" name="Nat. Genet.">
        <title>The genome and transcriptome of the zoonotic hookworm Ancylostoma ceylanicum identify infection-specific gene families.</title>
        <authorList>
            <person name="Schwarz E.M."/>
            <person name="Hu Y."/>
            <person name="Antoshechkin I."/>
            <person name="Miller M.M."/>
            <person name="Sternberg P.W."/>
            <person name="Aroian R.V."/>
        </authorList>
    </citation>
    <scope>NUCLEOTIDE SEQUENCE</scope>
    <source>
        <strain evidence="2">HY135</strain>
    </source>
</reference>
<sequence length="68" mass="7611">MSSAEVPKPTFTYLLRLSSSCAVGHIGRRTLATAACLRLLLWKYPLKAVCHLVLRVVDINRSLIFSPR</sequence>
<evidence type="ECO:0000313" key="2">
    <source>
        <dbReference type="Proteomes" id="UP000024635"/>
    </source>
</evidence>
<dbReference type="EMBL" id="JARK01001377">
    <property type="protein sequence ID" value="EYC14232.1"/>
    <property type="molecule type" value="Genomic_DNA"/>
</dbReference>
<protein>
    <submittedName>
        <fullName evidence="1">Uncharacterized protein</fullName>
    </submittedName>
</protein>
<gene>
    <name evidence="1" type="primary">Acey_s0041.g417</name>
    <name evidence="1" type="ORF">Y032_0041g417</name>
</gene>
<evidence type="ECO:0000313" key="1">
    <source>
        <dbReference type="EMBL" id="EYC14232.1"/>
    </source>
</evidence>
<accession>A0A016UHC3</accession>
<dbReference type="Proteomes" id="UP000024635">
    <property type="component" value="Unassembled WGS sequence"/>
</dbReference>
<name>A0A016UHC3_9BILA</name>
<organism evidence="1 2">
    <name type="scientific">Ancylostoma ceylanicum</name>
    <dbReference type="NCBI Taxonomy" id="53326"/>
    <lineage>
        <taxon>Eukaryota</taxon>
        <taxon>Metazoa</taxon>
        <taxon>Ecdysozoa</taxon>
        <taxon>Nematoda</taxon>
        <taxon>Chromadorea</taxon>
        <taxon>Rhabditida</taxon>
        <taxon>Rhabditina</taxon>
        <taxon>Rhabditomorpha</taxon>
        <taxon>Strongyloidea</taxon>
        <taxon>Ancylostomatidae</taxon>
        <taxon>Ancylostomatinae</taxon>
        <taxon>Ancylostoma</taxon>
    </lineage>
</organism>
<comment type="caution">
    <text evidence="1">The sequence shown here is derived from an EMBL/GenBank/DDBJ whole genome shotgun (WGS) entry which is preliminary data.</text>
</comment>